<dbReference type="PANTHER" id="PTHR45909:SF1">
    <property type="entry name" value="ADP-RIBOSYLATION FACTOR-RELATED PROTEIN 1"/>
    <property type="match status" value="1"/>
</dbReference>
<organism evidence="8 9">
    <name type="scientific">Gnathostoma spinigerum</name>
    <dbReference type="NCBI Taxonomy" id="75299"/>
    <lineage>
        <taxon>Eukaryota</taxon>
        <taxon>Metazoa</taxon>
        <taxon>Ecdysozoa</taxon>
        <taxon>Nematoda</taxon>
        <taxon>Chromadorea</taxon>
        <taxon>Rhabditida</taxon>
        <taxon>Spirurina</taxon>
        <taxon>Gnathostomatomorpha</taxon>
        <taxon>Gnathostomatoidea</taxon>
        <taxon>Gnathostomatidae</taxon>
        <taxon>Gnathostoma</taxon>
    </lineage>
</organism>
<dbReference type="InterPro" id="IPR024156">
    <property type="entry name" value="Small_GTPase_ARF"/>
</dbReference>
<dbReference type="InterPro" id="IPR027417">
    <property type="entry name" value="P-loop_NTPase"/>
</dbReference>
<evidence type="ECO:0000256" key="5">
    <source>
        <dbReference type="ARBA" id="ARBA00039478"/>
    </source>
</evidence>
<sequence>MYTLGYGIYKNLTQKSEYYIVIVGLDNAGKTTFLEQTKMRFGNEYHMLDPLKITSTVGLNIGKIDVGSVRLNFWDLGGQKDLHSLWHKYFEDSHALIFIVDSSDMHRFPEVSHAFRTFCGVLSSERVQKMPILVVCNKSDLDDCASVEQIRELTTDDRHLGDLAVVPVSALQGLNVDRCIRWLVITLSRSRTIDNFDL</sequence>
<evidence type="ECO:0000256" key="7">
    <source>
        <dbReference type="PIRSR" id="PIRSR606689-2"/>
    </source>
</evidence>
<evidence type="ECO:0000256" key="2">
    <source>
        <dbReference type="ARBA" id="ARBA00023134"/>
    </source>
</evidence>
<dbReference type="EMBL" id="JBGFUD010000320">
    <property type="protein sequence ID" value="MFH4974262.1"/>
    <property type="molecule type" value="Genomic_DNA"/>
</dbReference>
<feature type="binding site" evidence="6">
    <location>
        <position position="78"/>
    </location>
    <ligand>
        <name>GTP</name>
        <dbReference type="ChEBI" id="CHEBI:37565"/>
    </ligand>
</feature>
<keyword evidence="7" id="KW-0460">Magnesium</keyword>
<dbReference type="InterPro" id="IPR006689">
    <property type="entry name" value="Small_GTPase_ARF/SAR"/>
</dbReference>
<feature type="binding site" evidence="7">
    <location>
        <position position="56"/>
    </location>
    <ligand>
        <name>Mg(2+)</name>
        <dbReference type="ChEBI" id="CHEBI:18420"/>
    </ligand>
</feature>
<dbReference type="PRINTS" id="PR00449">
    <property type="entry name" value="RASTRNSFRMNG"/>
</dbReference>
<dbReference type="SMART" id="SM00173">
    <property type="entry name" value="RAS"/>
    <property type="match status" value="1"/>
</dbReference>
<proteinExistence type="predicted"/>
<evidence type="ECO:0000313" key="8">
    <source>
        <dbReference type="EMBL" id="MFH4974262.1"/>
    </source>
</evidence>
<dbReference type="PANTHER" id="PTHR45909">
    <property type="entry name" value="ADP-RIBOSYLATION FACTOR-RELATED PROTEIN 1"/>
    <property type="match status" value="1"/>
</dbReference>
<dbReference type="Gene3D" id="3.40.50.300">
    <property type="entry name" value="P-loop containing nucleotide triphosphate hydrolases"/>
    <property type="match status" value="1"/>
</dbReference>
<keyword evidence="1 6" id="KW-0547">Nucleotide-binding</keyword>
<gene>
    <name evidence="8" type="ORF">AB6A40_000971</name>
</gene>
<feature type="binding site" evidence="6">
    <location>
        <begin position="137"/>
        <end position="140"/>
    </location>
    <ligand>
        <name>GTP</name>
        <dbReference type="ChEBI" id="CHEBI:37565"/>
    </ligand>
</feature>
<dbReference type="SMART" id="SM00175">
    <property type="entry name" value="RAB"/>
    <property type="match status" value="1"/>
</dbReference>
<feature type="binding site" evidence="7">
    <location>
        <position position="31"/>
    </location>
    <ligand>
        <name>Mg(2+)</name>
        <dbReference type="ChEBI" id="CHEBI:18420"/>
    </ligand>
</feature>
<keyword evidence="2 6" id="KW-0342">GTP-binding</keyword>
<evidence type="ECO:0000313" key="9">
    <source>
        <dbReference type="Proteomes" id="UP001608902"/>
    </source>
</evidence>
<evidence type="ECO:0000256" key="6">
    <source>
        <dbReference type="PIRSR" id="PIRSR606689-1"/>
    </source>
</evidence>
<accession>A0ABD6E594</accession>
<feature type="binding site" evidence="6">
    <location>
        <begin position="24"/>
        <end position="31"/>
    </location>
    <ligand>
        <name>GTP</name>
        <dbReference type="ChEBI" id="CHEBI:37565"/>
    </ligand>
</feature>
<dbReference type="SMART" id="SM00177">
    <property type="entry name" value="ARF"/>
    <property type="match status" value="1"/>
</dbReference>
<keyword evidence="9" id="KW-1185">Reference proteome</keyword>
<dbReference type="NCBIfam" id="TIGR00231">
    <property type="entry name" value="small_GTP"/>
    <property type="match status" value="1"/>
</dbReference>
<dbReference type="Proteomes" id="UP001608902">
    <property type="component" value="Unassembled WGS sequence"/>
</dbReference>
<keyword evidence="7" id="KW-0479">Metal-binding</keyword>
<reference evidence="8 9" key="1">
    <citation type="submission" date="2024-08" db="EMBL/GenBank/DDBJ databases">
        <title>Gnathostoma spinigerum genome.</title>
        <authorList>
            <person name="Gonzalez-Bertolin B."/>
            <person name="Monzon S."/>
            <person name="Zaballos A."/>
            <person name="Jimenez P."/>
            <person name="Dekumyoy P."/>
            <person name="Varona S."/>
            <person name="Cuesta I."/>
            <person name="Sumanam S."/>
            <person name="Adisakwattana P."/>
            <person name="Gasser R.B."/>
            <person name="Hernandez-Gonzalez A."/>
            <person name="Young N.D."/>
            <person name="Perteguer M.J."/>
        </authorList>
    </citation>
    <scope>NUCLEOTIDE SEQUENCE [LARGE SCALE GENOMIC DNA]</scope>
    <source>
        <strain evidence="8">AL3</strain>
        <tissue evidence="8">Liver</tissue>
    </source>
</reference>
<name>A0ABD6E594_9BILA</name>
<dbReference type="PROSITE" id="PS51417">
    <property type="entry name" value="ARF"/>
    <property type="match status" value="1"/>
</dbReference>
<dbReference type="InterPro" id="IPR005225">
    <property type="entry name" value="Small_GTP-bd"/>
</dbReference>
<evidence type="ECO:0000256" key="4">
    <source>
        <dbReference type="ARBA" id="ARBA00038765"/>
    </source>
</evidence>
<dbReference type="Pfam" id="PF00025">
    <property type="entry name" value="Arf"/>
    <property type="match status" value="1"/>
</dbReference>
<dbReference type="SMART" id="SM00178">
    <property type="entry name" value="SAR"/>
    <property type="match status" value="1"/>
</dbReference>
<protein>
    <recommendedName>
        <fullName evidence="5">ADP-ribosylation factor-related protein 1</fullName>
    </recommendedName>
</protein>
<comment type="function">
    <text evidence="3">Trans-Golgi-associated GTPase that regulates protein sorting. Controls the targeting of ARL1 and its effector to the trans-Golgi. Required for the lipidation of chylomicrons in the intestine and required for VLDL lipidation in the liver.</text>
</comment>
<comment type="subunit">
    <text evidence="4">Interacts with SYS1.</text>
</comment>
<evidence type="ECO:0000256" key="3">
    <source>
        <dbReference type="ARBA" id="ARBA00037377"/>
    </source>
</evidence>
<comment type="caution">
    <text evidence="8">The sequence shown here is derived from an EMBL/GenBank/DDBJ whole genome shotgun (WGS) entry which is preliminary data.</text>
</comment>
<evidence type="ECO:0000256" key="1">
    <source>
        <dbReference type="ARBA" id="ARBA00022741"/>
    </source>
</evidence>
<dbReference type="GO" id="GO:0005525">
    <property type="term" value="F:GTP binding"/>
    <property type="evidence" value="ECO:0007669"/>
    <property type="project" value="UniProtKB-KW"/>
</dbReference>
<dbReference type="AlphaFoldDB" id="A0ABD6E594"/>
<dbReference type="SUPFAM" id="SSF52540">
    <property type="entry name" value="P-loop containing nucleoside triphosphate hydrolases"/>
    <property type="match status" value="1"/>
</dbReference>